<dbReference type="GO" id="GO:0016740">
    <property type="term" value="F:transferase activity"/>
    <property type="evidence" value="ECO:0007669"/>
    <property type="project" value="UniProtKB-KW"/>
</dbReference>
<dbReference type="Pfam" id="PF05686">
    <property type="entry name" value="Glyco_transf_90"/>
    <property type="match status" value="1"/>
</dbReference>
<organism evidence="2 3">
    <name type="scientific">Hydnomerulius pinastri MD-312</name>
    <dbReference type="NCBI Taxonomy" id="994086"/>
    <lineage>
        <taxon>Eukaryota</taxon>
        <taxon>Fungi</taxon>
        <taxon>Dikarya</taxon>
        <taxon>Basidiomycota</taxon>
        <taxon>Agaricomycotina</taxon>
        <taxon>Agaricomycetes</taxon>
        <taxon>Agaricomycetidae</taxon>
        <taxon>Boletales</taxon>
        <taxon>Boletales incertae sedis</taxon>
        <taxon>Leucogyrophana</taxon>
    </lineage>
</organism>
<feature type="domain" description="Glycosyl transferase CAP10" evidence="1">
    <location>
        <begin position="333"/>
        <end position="609"/>
    </location>
</feature>
<dbReference type="OrthoDB" id="541052at2759"/>
<dbReference type="InterPro" id="IPR006598">
    <property type="entry name" value="CAP10"/>
</dbReference>
<dbReference type="PANTHER" id="PTHR12203:SF118">
    <property type="entry name" value="BETA-1,2-XYLOSYLTRANSFERASE 1"/>
    <property type="match status" value="1"/>
</dbReference>
<dbReference type="HOGENOM" id="CLU_005027_3_2_1"/>
<protein>
    <submittedName>
        <fullName evidence="2">Glycosyltransferase family 90 protein</fullName>
    </submittedName>
</protein>
<dbReference type="SMART" id="SM00672">
    <property type="entry name" value="CAP10"/>
    <property type="match status" value="1"/>
</dbReference>
<dbReference type="AlphaFoldDB" id="A0A0C9VE72"/>
<dbReference type="InterPro" id="IPR051091">
    <property type="entry name" value="O-Glucosyltr/Glycosyltrsf_90"/>
</dbReference>
<name>A0A0C9VE72_9AGAM</name>
<proteinExistence type="predicted"/>
<keyword evidence="3" id="KW-1185">Reference proteome</keyword>
<accession>A0A0C9VE72</accession>
<evidence type="ECO:0000259" key="1">
    <source>
        <dbReference type="SMART" id="SM00672"/>
    </source>
</evidence>
<dbReference type="EMBL" id="KN839849">
    <property type="protein sequence ID" value="KIJ63849.1"/>
    <property type="molecule type" value="Genomic_DNA"/>
</dbReference>
<evidence type="ECO:0000313" key="2">
    <source>
        <dbReference type="EMBL" id="KIJ63849.1"/>
    </source>
</evidence>
<reference evidence="2 3" key="1">
    <citation type="submission" date="2014-04" db="EMBL/GenBank/DDBJ databases">
        <title>Evolutionary Origins and Diversification of the Mycorrhizal Mutualists.</title>
        <authorList>
            <consortium name="DOE Joint Genome Institute"/>
            <consortium name="Mycorrhizal Genomics Consortium"/>
            <person name="Kohler A."/>
            <person name="Kuo A."/>
            <person name="Nagy L.G."/>
            <person name="Floudas D."/>
            <person name="Copeland A."/>
            <person name="Barry K.W."/>
            <person name="Cichocki N."/>
            <person name="Veneault-Fourrey C."/>
            <person name="LaButti K."/>
            <person name="Lindquist E.A."/>
            <person name="Lipzen A."/>
            <person name="Lundell T."/>
            <person name="Morin E."/>
            <person name="Murat C."/>
            <person name="Riley R."/>
            <person name="Ohm R."/>
            <person name="Sun H."/>
            <person name="Tunlid A."/>
            <person name="Henrissat B."/>
            <person name="Grigoriev I.V."/>
            <person name="Hibbett D.S."/>
            <person name="Martin F."/>
        </authorList>
    </citation>
    <scope>NUCLEOTIDE SEQUENCE [LARGE SCALE GENOMIC DNA]</scope>
    <source>
        <strain evidence="2 3">MD-312</strain>
    </source>
</reference>
<keyword evidence="2" id="KW-0808">Transferase</keyword>
<sequence length="617" mass="70059">MANWNKVVSYRSASAILVVCIIAISLRTVLLTPPQTHVEVFSVINESHPDELPLDPLIDEDLLQPEPELETDLTKDPQLAEHTYTPDGLLIVNPNGPHPIFELIRNAEHKWNAKLARASKTLDEAVAEYKRRYKRPPPLGFDKWWDYVVKHNVQLPDEYDEIYRDLEPFWGIDPADLAHTQKELEERRETITYMKTSSSPRFEVASSTLPEDRRAQLQRTIENILELVQDVQHDLPPLRISFSPYDNPSMLSDWWVRNMALEAAAKGTTLKRSDLPPVKEAGWTQACSPDSPARLHTPSLPPLSSLSNNISPPPKTFIASHRDTMDPCMHPSLLTSHGQFLSHNAGPFPQRTLVPRFSLCATMLHHDIRPPVPYGWTSGSTAEAEGDLPWDMKMDERLDWRGSTTGIWASPSSSWLYSHRSRLATLTSALSGNISVLPVPKDASTPVGEPEKMRLGRVNPAWMDVAFAGGAVGCDHEAGTCEQMEAVWEFRRKQGRREEGRYKFIFDIDGNGWSSRFKRLITGNALIFKATIYPEWFAPRIAPWVHYVPIQLSYSDLHDAVAFFRAHDDLAAKIASAGKRWSQEFWRKEDMGAYLYRLLLEYARVSSLDRDSMSYEG</sequence>
<gene>
    <name evidence="2" type="ORF">HYDPIDRAFT_91844</name>
</gene>
<evidence type="ECO:0000313" key="3">
    <source>
        <dbReference type="Proteomes" id="UP000053820"/>
    </source>
</evidence>
<dbReference type="Proteomes" id="UP000053820">
    <property type="component" value="Unassembled WGS sequence"/>
</dbReference>
<dbReference type="PANTHER" id="PTHR12203">
    <property type="entry name" value="KDEL LYS-ASP-GLU-LEU CONTAINING - RELATED"/>
    <property type="match status" value="1"/>
</dbReference>